<evidence type="ECO:0000313" key="4">
    <source>
        <dbReference type="Proteomes" id="UP001377692"/>
    </source>
</evidence>
<organism evidence="3 4">
    <name type="scientific">Pseudomonas kermanshahensis</name>
    <dbReference type="NCBI Taxonomy" id="2745482"/>
    <lineage>
        <taxon>Bacteria</taxon>
        <taxon>Pseudomonadati</taxon>
        <taxon>Pseudomonadota</taxon>
        <taxon>Gammaproteobacteria</taxon>
        <taxon>Pseudomonadales</taxon>
        <taxon>Pseudomonadaceae</taxon>
        <taxon>Pseudomonas</taxon>
    </lineage>
</organism>
<evidence type="ECO:0000256" key="1">
    <source>
        <dbReference type="ARBA" id="ARBA00022729"/>
    </source>
</evidence>
<sequence length="355" mass="38157">MNFSSLLIPLALGALLSHSPAFADTPAPQQATPVIRFNVVGGGSHNYTFRAVEQPFWNQTLPAQSQGKVTAQLLGLSESGLKGPEIIRLMRFGAVDIGMGVFAFVAGDDATFEGVDLPGLADTIDTAHTIADAYKPVLEQRMAERHGIKLLATVPYTAQVFFCRDAVHALADLQGRKIRTRGRNMAELVKAIGAAPVTLPFAEVVTAMQTGVIDCAITGIGSGNAAKWYDVAGYLYNLPVDWSIGFYGIGLKRWQQLPPEVQQLLQAQSQVLEDALWRETANENRYAEACNVGSPDCQIHHPAHMTASAPTASEKQALRQAALHIANDWGKRCGGPCVARWNATVGDAIGMRLAP</sequence>
<accession>A0ABU8R122</accession>
<name>A0ABU8R122_9PSED</name>
<dbReference type="CDD" id="cd13602">
    <property type="entry name" value="PBP2_TRAP_BpDctp6_7"/>
    <property type="match status" value="1"/>
</dbReference>
<protein>
    <submittedName>
        <fullName evidence="3">TRAP transporter substrate-binding protein</fullName>
    </submittedName>
</protein>
<evidence type="ECO:0000256" key="2">
    <source>
        <dbReference type="SAM" id="SignalP"/>
    </source>
</evidence>
<evidence type="ECO:0000313" key="3">
    <source>
        <dbReference type="EMBL" id="MEJ5903501.1"/>
    </source>
</evidence>
<dbReference type="Pfam" id="PF03480">
    <property type="entry name" value="DctP"/>
    <property type="match status" value="1"/>
</dbReference>
<dbReference type="RefSeq" id="WP_339548242.1">
    <property type="nucleotide sequence ID" value="NZ_JBBHLD010000002.1"/>
</dbReference>
<comment type="caution">
    <text evidence="3">The sequence shown here is derived from an EMBL/GenBank/DDBJ whole genome shotgun (WGS) entry which is preliminary data.</text>
</comment>
<dbReference type="Proteomes" id="UP001377692">
    <property type="component" value="Unassembled WGS sequence"/>
</dbReference>
<dbReference type="PANTHER" id="PTHR33376:SF4">
    <property type="entry name" value="SIALIC ACID-BINDING PERIPLASMIC PROTEIN SIAP"/>
    <property type="match status" value="1"/>
</dbReference>
<dbReference type="InterPro" id="IPR038404">
    <property type="entry name" value="TRAP_DctP_sf"/>
</dbReference>
<dbReference type="Gene3D" id="3.40.190.170">
    <property type="entry name" value="Bacterial extracellular solute-binding protein, family 7"/>
    <property type="match status" value="1"/>
</dbReference>
<dbReference type="InterPro" id="IPR018389">
    <property type="entry name" value="DctP_fam"/>
</dbReference>
<dbReference type="EMBL" id="JBBHLD010000002">
    <property type="protein sequence ID" value="MEJ5903501.1"/>
    <property type="molecule type" value="Genomic_DNA"/>
</dbReference>
<keyword evidence="4" id="KW-1185">Reference proteome</keyword>
<feature type="chain" id="PRO_5046827602" evidence="2">
    <location>
        <begin position="24"/>
        <end position="355"/>
    </location>
</feature>
<feature type="signal peptide" evidence="2">
    <location>
        <begin position="1"/>
        <end position="23"/>
    </location>
</feature>
<proteinExistence type="predicted"/>
<reference evidence="3 4" key="1">
    <citation type="submission" date="2024-02" db="EMBL/GenBank/DDBJ databases">
        <title>Identification of pathogenicity and growth-promoting functions of Pseudomonas putida variants.</title>
        <authorList>
            <person name="Sun J."/>
        </authorList>
    </citation>
    <scope>NUCLEOTIDE SEQUENCE [LARGE SCALE GENOMIC DNA]</scope>
    <source>
        <strain evidence="3 4">A04</strain>
    </source>
</reference>
<keyword evidence="1 2" id="KW-0732">Signal</keyword>
<dbReference type="NCBIfam" id="NF037995">
    <property type="entry name" value="TRAP_S1"/>
    <property type="match status" value="1"/>
</dbReference>
<gene>
    <name evidence="3" type="ORF">V7V80_02245</name>
</gene>
<dbReference type="PANTHER" id="PTHR33376">
    <property type="match status" value="1"/>
</dbReference>